<dbReference type="InterPro" id="IPR012471">
    <property type="entry name" value="DUF1690"/>
</dbReference>
<sequence>MGSGASKPSADSPPHVWKGSSPAAVSSDLIEALQSSPETDVSRQQALELQIQARVAAELKRLQAQEAEALREAQEKLSAPPSTEGQQDGNDKSSGLSRQTVSKEVEALRHKLEERKQVRQLPESVEAARSEVVRCLRENDRRPLDCWQEVERFKAEVRRLEKGWVDSVVDP</sequence>
<evidence type="ECO:0000313" key="2">
    <source>
        <dbReference type="EMBL" id="KAK3941930.1"/>
    </source>
</evidence>
<dbReference type="AlphaFoldDB" id="A0AAN6S687"/>
<name>A0AAN6S687_9PEZI</name>
<feature type="compositionally biased region" description="Polar residues" evidence="1">
    <location>
        <begin position="80"/>
        <end position="100"/>
    </location>
</feature>
<protein>
    <submittedName>
        <fullName evidence="2">DUF1690 domain-protein</fullName>
    </submittedName>
</protein>
<evidence type="ECO:0000313" key="3">
    <source>
        <dbReference type="Proteomes" id="UP001303473"/>
    </source>
</evidence>
<feature type="region of interest" description="Disordered" evidence="1">
    <location>
        <begin position="1"/>
        <end position="23"/>
    </location>
</feature>
<feature type="region of interest" description="Disordered" evidence="1">
    <location>
        <begin position="68"/>
        <end position="125"/>
    </location>
</feature>
<proteinExistence type="predicted"/>
<gene>
    <name evidence="2" type="ORF">QBC46DRAFT_86651</name>
</gene>
<dbReference type="Proteomes" id="UP001303473">
    <property type="component" value="Unassembled WGS sequence"/>
</dbReference>
<organism evidence="2 3">
    <name type="scientific">Diplogelasinospora grovesii</name>
    <dbReference type="NCBI Taxonomy" id="303347"/>
    <lineage>
        <taxon>Eukaryota</taxon>
        <taxon>Fungi</taxon>
        <taxon>Dikarya</taxon>
        <taxon>Ascomycota</taxon>
        <taxon>Pezizomycotina</taxon>
        <taxon>Sordariomycetes</taxon>
        <taxon>Sordariomycetidae</taxon>
        <taxon>Sordariales</taxon>
        <taxon>Diplogelasinosporaceae</taxon>
        <taxon>Diplogelasinospora</taxon>
    </lineage>
</organism>
<feature type="compositionally biased region" description="Basic and acidic residues" evidence="1">
    <location>
        <begin position="101"/>
        <end position="117"/>
    </location>
</feature>
<accession>A0AAN6S687</accession>
<reference evidence="3" key="1">
    <citation type="journal article" date="2023" name="Mol. Phylogenet. Evol.">
        <title>Genome-scale phylogeny and comparative genomics of the fungal order Sordariales.</title>
        <authorList>
            <person name="Hensen N."/>
            <person name="Bonometti L."/>
            <person name="Westerberg I."/>
            <person name="Brannstrom I.O."/>
            <person name="Guillou S."/>
            <person name="Cros-Aarteil S."/>
            <person name="Calhoun S."/>
            <person name="Haridas S."/>
            <person name="Kuo A."/>
            <person name="Mondo S."/>
            <person name="Pangilinan J."/>
            <person name="Riley R."/>
            <person name="LaButti K."/>
            <person name="Andreopoulos B."/>
            <person name="Lipzen A."/>
            <person name="Chen C."/>
            <person name="Yan M."/>
            <person name="Daum C."/>
            <person name="Ng V."/>
            <person name="Clum A."/>
            <person name="Steindorff A."/>
            <person name="Ohm R.A."/>
            <person name="Martin F."/>
            <person name="Silar P."/>
            <person name="Natvig D.O."/>
            <person name="Lalanne C."/>
            <person name="Gautier V."/>
            <person name="Ament-Velasquez S.L."/>
            <person name="Kruys A."/>
            <person name="Hutchinson M.I."/>
            <person name="Powell A.J."/>
            <person name="Barry K."/>
            <person name="Miller A.N."/>
            <person name="Grigoriev I.V."/>
            <person name="Debuchy R."/>
            <person name="Gladieux P."/>
            <person name="Hiltunen Thoren M."/>
            <person name="Johannesson H."/>
        </authorList>
    </citation>
    <scope>NUCLEOTIDE SEQUENCE [LARGE SCALE GENOMIC DNA]</scope>
    <source>
        <strain evidence="3">CBS 340.73</strain>
    </source>
</reference>
<keyword evidence="3" id="KW-1185">Reference proteome</keyword>
<dbReference type="EMBL" id="MU853778">
    <property type="protein sequence ID" value="KAK3941930.1"/>
    <property type="molecule type" value="Genomic_DNA"/>
</dbReference>
<dbReference type="Pfam" id="PF07956">
    <property type="entry name" value="DUF1690"/>
    <property type="match status" value="1"/>
</dbReference>
<evidence type="ECO:0000256" key="1">
    <source>
        <dbReference type="SAM" id="MobiDB-lite"/>
    </source>
</evidence>
<comment type="caution">
    <text evidence="2">The sequence shown here is derived from an EMBL/GenBank/DDBJ whole genome shotgun (WGS) entry which is preliminary data.</text>
</comment>